<keyword evidence="2" id="KW-1185">Reference proteome</keyword>
<reference evidence="1" key="1">
    <citation type="submission" date="2022-10" db="EMBL/GenBank/DDBJ databases">
        <title>Chitiniphilus purpureus sp. nov., a novel chitin-degrading bacterium isolated from crawfish pond sediment.</title>
        <authorList>
            <person name="Li K."/>
        </authorList>
    </citation>
    <scope>NUCLEOTIDE SEQUENCE</scope>
    <source>
        <strain evidence="1">CD1</strain>
    </source>
</reference>
<protein>
    <submittedName>
        <fullName evidence="1">Uncharacterized protein</fullName>
    </submittedName>
</protein>
<organism evidence="1 2">
    <name type="scientific">Chitiniphilus purpureus</name>
    <dbReference type="NCBI Taxonomy" id="2981137"/>
    <lineage>
        <taxon>Bacteria</taxon>
        <taxon>Pseudomonadati</taxon>
        <taxon>Pseudomonadota</taxon>
        <taxon>Betaproteobacteria</taxon>
        <taxon>Neisseriales</taxon>
        <taxon>Chitinibacteraceae</taxon>
        <taxon>Chitiniphilus</taxon>
    </lineage>
</organism>
<proteinExistence type="predicted"/>
<gene>
    <name evidence="1" type="ORF">N8I74_11115</name>
</gene>
<dbReference type="RefSeq" id="WP_263123154.1">
    <property type="nucleotide sequence ID" value="NZ_CP106753.1"/>
</dbReference>
<evidence type="ECO:0000313" key="1">
    <source>
        <dbReference type="EMBL" id="UXY13872.1"/>
    </source>
</evidence>
<dbReference type="EMBL" id="CP106753">
    <property type="protein sequence ID" value="UXY13872.1"/>
    <property type="molecule type" value="Genomic_DNA"/>
</dbReference>
<evidence type="ECO:0000313" key="2">
    <source>
        <dbReference type="Proteomes" id="UP001061302"/>
    </source>
</evidence>
<dbReference type="Proteomes" id="UP001061302">
    <property type="component" value="Chromosome"/>
</dbReference>
<accession>A0ABY6DHR9</accession>
<sequence length="117" mass="13363">MNYLIVGPDGAIRRMGRAADLKSVRDEIPHYFKRCALVELGSTPLPVGATHWVDGQPEYRMQPDVRDYRRMAYPGIGDQLDVIWRQLAALPPALLLPETQQMLDRVTQIKQMYPKEG</sequence>
<name>A0ABY6DHR9_9NEIS</name>